<reference evidence="2 3" key="1">
    <citation type="submission" date="2016-10" db="EMBL/GenBank/DDBJ databases">
        <authorList>
            <person name="de Groot N.N."/>
        </authorList>
    </citation>
    <scope>NUCLEOTIDE SEQUENCE [LARGE SCALE GENOMIC DNA]</scope>
    <source>
        <strain evidence="2 3">DSM 45610</strain>
    </source>
</reference>
<evidence type="ECO:0000313" key="3">
    <source>
        <dbReference type="Proteomes" id="UP000198534"/>
    </source>
</evidence>
<name>A0A1H2X737_9BACL</name>
<dbReference type="EMBL" id="FNNQ01000007">
    <property type="protein sequence ID" value="SDW88079.1"/>
    <property type="molecule type" value="Genomic_DNA"/>
</dbReference>
<protein>
    <submittedName>
        <fullName evidence="2">Uncharacterized protein</fullName>
    </submittedName>
</protein>
<accession>A0A1H2X737</accession>
<feature type="transmembrane region" description="Helical" evidence="1">
    <location>
        <begin position="13"/>
        <end position="36"/>
    </location>
</feature>
<proteinExistence type="predicted"/>
<evidence type="ECO:0000256" key="1">
    <source>
        <dbReference type="SAM" id="Phobius"/>
    </source>
</evidence>
<dbReference type="AlphaFoldDB" id="A0A1H2X737"/>
<keyword evidence="3" id="KW-1185">Reference proteome</keyword>
<keyword evidence="1" id="KW-0812">Transmembrane</keyword>
<keyword evidence="1" id="KW-1133">Transmembrane helix</keyword>
<dbReference type="Proteomes" id="UP000198534">
    <property type="component" value="Unassembled WGS sequence"/>
</dbReference>
<sequence length="44" mass="5302">MFLLRKIKQFIDWIIGGVLEVIGIALIPFVLVYEFFKWIFKKNN</sequence>
<organism evidence="2 3">
    <name type="scientific">Marininema mesophilum</name>
    <dbReference type="NCBI Taxonomy" id="1048340"/>
    <lineage>
        <taxon>Bacteria</taxon>
        <taxon>Bacillati</taxon>
        <taxon>Bacillota</taxon>
        <taxon>Bacilli</taxon>
        <taxon>Bacillales</taxon>
        <taxon>Thermoactinomycetaceae</taxon>
        <taxon>Marininema</taxon>
    </lineage>
</organism>
<keyword evidence="1" id="KW-0472">Membrane</keyword>
<gene>
    <name evidence="2" type="ORF">SAMN05444487_10790</name>
</gene>
<evidence type="ECO:0000313" key="2">
    <source>
        <dbReference type="EMBL" id="SDW88079.1"/>
    </source>
</evidence>